<reference evidence="2" key="1">
    <citation type="submission" date="2016-10" db="EMBL/GenBank/DDBJ databases">
        <authorList>
            <person name="Varghese N."/>
            <person name="Submissions S."/>
        </authorList>
    </citation>
    <scope>NUCLEOTIDE SEQUENCE [LARGE SCALE GENOMIC DNA]</scope>
    <source>
        <strain evidence="2">GAS369</strain>
    </source>
</reference>
<gene>
    <name evidence="1" type="ORF">SAMN05444158_6520</name>
</gene>
<dbReference type="Proteomes" id="UP000243904">
    <property type="component" value="Chromosome I"/>
</dbReference>
<dbReference type="EMBL" id="LT629750">
    <property type="protein sequence ID" value="SDT49939.1"/>
    <property type="molecule type" value="Genomic_DNA"/>
</dbReference>
<evidence type="ECO:0000313" key="1">
    <source>
        <dbReference type="EMBL" id="SDT49939.1"/>
    </source>
</evidence>
<protein>
    <submittedName>
        <fullName evidence="1">Uncharacterized protein</fullName>
    </submittedName>
</protein>
<accession>A0A1H2AVY2</accession>
<sequence length="252" mass="24637">MVEELPSGAVGEIFPVVVIPIDVGMVPKGPTGVIAVGDVVVAVVPGIDVEITLCTVDDIGTGIAAMEGDGRGGIAGSCRAGMVEPGKTVTDDVSGCWANVSGGIALPGADVESVVDVEEVIATADVVGAAGIDGVVPVVPAIDEKEVTGTAGVPGVICPVGVEQTTTVPGIVGSEASGTAANVVSGAPGWVVAENGLGPLSGEVTIVAGVDESPMAVVPMVDTCAQLALQANNRAAVVNSRRRIANPSSAMI</sequence>
<keyword evidence="2" id="KW-1185">Reference proteome</keyword>
<dbReference type="AlphaFoldDB" id="A0A1H2AVY2"/>
<proteinExistence type="predicted"/>
<name>A0A1H2AVY2_9BRAD</name>
<organism evidence="1 2">
    <name type="scientific">Bradyrhizobium canariense</name>
    <dbReference type="NCBI Taxonomy" id="255045"/>
    <lineage>
        <taxon>Bacteria</taxon>
        <taxon>Pseudomonadati</taxon>
        <taxon>Pseudomonadota</taxon>
        <taxon>Alphaproteobacteria</taxon>
        <taxon>Hyphomicrobiales</taxon>
        <taxon>Nitrobacteraceae</taxon>
        <taxon>Bradyrhizobium</taxon>
    </lineage>
</organism>
<evidence type="ECO:0000313" key="2">
    <source>
        <dbReference type="Proteomes" id="UP000243904"/>
    </source>
</evidence>